<protein>
    <submittedName>
        <fullName evidence="2">Uncharacterized protein</fullName>
    </submittedName>
</protein>
<comment type="caution">
    <text evidence="2">The sequence shown here is derived from an EMBL/GenBank/DDBJ whole genome shotgun (WGS) entry which is preliminary data.</text>
</comment>
<dbReference type="InterPro" id="IPR046515">
    <property type="entry name" value="DUF6693"/>
</dbReference>
<dbReference type="EMBL" id="JAPDNT010000001">
    <property type="protein sequence ID" value="MCW3473323.1"/>
    <property type="molecule type" value="Genomic_DNA"/>
</dbReference>
<keyword evidence="3" id="KW-1185">Reference proteome</keyword>
<dbReference type="RefSeq" id="WP_264711897.1">
    <property type="nucleotide sequence ID" value="NZ_JAPDNT010000001.1"/>
</dbReference>
<evidence type="ECO:0000313" key="3">
    <source>
        <dbReference type="Proteomes" id="UP001165679"/>
    </source>
</evidence>
<feature type="transmembrane region" description="Helical" evidence="1">
    <location>
        <begin position="108"/>
        <end position="128"/>
    </location>
</feature>
<evidence type="ECO:0000256" key="1">
    <source>
        <dbReference type="SAM" id="Phobius"/>
    </source>
</evidence>
<proteinExistence type="predicted"/>
<keyword evidence="1" id="KW-1133">Transmembrane helix</keyword>
<name>A0AA41YK50_9PROT</name>
<reference evidence="2" key="1">
    <citation type="submission" date="2022-09" db="EMBL/GenBank/DDBJ databases">
        <title>Rhodovastum sp. nov. RN2-1 isolated from soil in Seongnam, South Korea.</title>
        <authorList>
            <person name="Le N.T."/>
        </authorList>
    </citation>
    <scope>NUCLEOTIDE SEQUENCE</scope>
    <source>
        <strain evidence="2">RN2-1</strain>
    </source>
</reference>
<reference evidence="2" key="2">
    <citation type="submission" date="2022-10" db="EMBL/GenBank/DDBJ databases">
        <authorList>
            <person name="Trinh H.N."/>
        </authorList>
    </citation>
    <scope>NUCLEOTIDE SEQUENCE</scope>
    <source>
        <strain evidence="2">RN2-1</strain>
    </source>
</reference>
<dbReference type="Pfam" id="PF20403">
    <property type="entry name" value="DUF6693"/>
    <property type="match status" value="1"/>
</dbReference>
<keyword evidence="1" id="KW-0472">Membrane</keyword>
<dbReference type="AlphaFoldDB" id="A0AA41YK50"/>
<gene>
    <name evidence="2" type="ORF">OL599_01930</name>
</gene>
<accession>A0AA41YK50</accession>
<feature type="transmembrane region" description="Helical" evidence="1">
    <location>
        <begin position="61"/>
        <end position="79"/>
    </location>
</feature>
<keyword evidence="1" id="KW-0812">Transmembrane</keyword>
<feature type="transmembrane region" description="Helical" evidence="1">
    <location>
        <begin position="28"/>
        <end position="49"/>
    </location>
</feature>
<organism evidence="2 3">
    <name type="scientific">Limobrevibacterium gyesilva</name>
    <dbReference type="NCBI Taxonomy" id="2991712"/>
    <lineage>
        <taxon>Bacteria</taxon>
        <taxon>Pseudomonadati</taxon>
        <taxon>Pseudomonadota</taxon>
        <taxon>Alphaproteobacteria</taxon>
        <taxon>Acetobacterales</taxon>
        <taxon>Acetobacteraceae</taxon>
        <taxon>Limobrevibacterium</taxon>
    </lineage>
</organism>
<dbReference type="Proteomes" id="UP001165679">
    <property type="component" value="Unassembled WGS sequence"/>
</dbReference>
<sequence>MRLSLAETMPAGTRLRNELRLGKVWPPFLVWLIVTAATSPSFSVACLPLRPPQDAANFGGRTLGLGWLVVSGHFFKLIINNTTIVDSNGRLVGRLQCDYDVETDAGHIVVWVVLSIVTLGVGLLFYSFRAARSALDATVIEWY</sequence>
<evidence type="ECO:0000313" key="2">
    <source>
        <dbReference type="EMBL" id="MCW3473323.1"/>
    </source>
</evidence>